<protein>
    <submittedName>
        <fullName evidence="5">Oxidoreductase</fullName>
    </submittedName>
</protein>
<accession>A0A1Q2CH86</accession>
<dbReference type="InterPro" id="IPR055170">
    <property type="entry name" value="GFO_IDH_MocA-like_dom"/>
</dbReference>
<dbReference type="PANTHER" id="PTHR22604">
    <property type="entry name" value="OXIDOREDUCTASES"/>
    <property type="match status" value="1"/>
</dbReference>
<dbReference type="InterPro" id="IPR050984">
    <property type="entry name" value="Gfo/Idh/MocA_domain"/>
</dbReference>
<proteinExistence type="inferred from homology"/>
<dbReference type="KEGG" id="tfl:RPIT_12200"/>
<evidence type="ECO:0000313" key="6">
    <source>
        <dbReference type="Proteomes" id="UP000188324"/>
    </source>
</evidence>
<dbReference type="Gene3D" id="3.40.50.720">
    <property type="entry name" value="NAD(P)-binding Rossmann-like Domain"/>
    <property type="match status" value="1"/>
</dbReference>
<dbReference type="InterPro" id="IPR000683">
    <property type="entry name" value="Gfo/Idh/MocA-like_OxRdtase_N"/>
</dbReference>
<dbReference type="Gene3D" id="3.30.360.10">
    <property type="entry name" value="Dihydrodipicolinate Reductase, domain 2"/>
    <property type="match status" value="1"/>
</dbReference>
<dbReference type="GO" id="GO:0000166">
    <property type="term" value="F:nucleotide binding"/>
    <property type="evidence" value="ECO:0007669"/>
    <property type="project" value="InterPro"/>
</dbReference>
<dbReference type="OrthoDB" id="9815825at2"/>
<evidence type="ECO:0000313" key="5">
    <source>
        <dbReference type="EMBL" id="AQP45471.1"/>
    </source>
</evidence>
<dbReference type="EMBL" id="CP019605">
    <property type="protein sequence ID" value="AQP45471.1"/>
    <property type="molecule type" value="Genomic_DNA"/>
</dbReference>
<dbReference type="AlphaFoldDB" id="A0A1Q2CH86"/>
<evidence type="ECO:0000259" key="4">
    <source>
        <dbReference type="Pfam" id="PF22725"/>
    </source>
</evidence>
<dbReference type="Pfam" id="PF01408">
    <property type="entry name" value="GFO_IDH_MocA"/>
    <property type="match status" value="1"/>
</dbReference>
<gene>
    <name evidence="5" type="ORF">RPIT_12200</name>
</gene>
<evidence type="ECO:0000256" key="1">
    <source>
        <dbReference type="ARBA" id="ARBA00010928"/>
    </source>
</evidence>
<feature type="domain" description="Gfo/Idh/MocA-like oxidoreductase N-terminal" evidence="3">
    <location>
        <begin position="4"/>
        <end position="120"/>
    </location>
</feature>
<dbReference type="SUPFAM" id="SSF51735">
    <property type="entry name" value="NAD(P)-binding Rossmann-fold domains"/>
    <property type="match status" value="1"/>
</dbReference>
<dbReference type="InterPro" id="IPR036291">
    <property type="entry name" value="NAD(P)-bd_dom_sf"/>
</dbReference>
<keyword evidence="6" id="KW-1185">Reference proteome</keyword>
<dbReference type="SUPFAM" id="SSF55347">
    <property type="entry name" value="Glyceraldehyde-3-phosphate dehydrogenase-like, C-terminal domain"/>
    <property type="match status" value="1"/>
</dbReference>
<sequence>MNTVRWGIVGTGAIAHGVVGDFQFVPGAELAAVASRTESKAKDFADQYGIPGAFGSYRAMLESDDVDVVYIATPHPQHRDIALAAIDNGKAVLVEKAFTATLKGTQQVVDAARAKGVFAMEAMWTRFLPVVAAAREVVAWGRIGDVVGVQGDLYAYREYQADHRLFAPELGGGAILDLGVYVVNFAQAFLGDVKEIDSRARLYPTGVDKAVTMNLVHAAGGLSSLTCGFDGHGPGRMIVVGTKGWIEVEPRFHHPSMITVHRNGVLPRIIEALPTGRGYSHEFAEVTARIAAGETESPTMPLRDTLEVMKVLDKCLHQAGITQREADVDLGP</sequence>
<dbReference type="RefSeq" id="WP_077343654.1">
    <property type="nucleotide sequence ID" value="NZ_CP019605.1"/>
</dbReference>
<dbReference type="PANTHER" id="PTHR22604:SF105">
    <property type="entry name" value="TRANS-1,2-DIHYDROBENZENE-1,2-DIOL DEHYDROGENASE"/>
    <property type="match status" value="1"/>
</dbReference>
<dbReference type="GO" id="GO:0016491">
    <property type="term" value="F:oxidoreductase activity"/>
    <property type="evidence" value="ECO:0007669"/>
    <property type="project" value="UniProtKB-KW"/>
</dbReference>
<comment type="similarity">
    <text evidence="1">Belongs to the Gfo/Idh/MocA family.</text>
</comment>
<feature type="domain" description="GFO/IDH/MocA-like oxidoreductase" evidence="4">
    <location>
        <begin position="132"/>
        <end position="247"/>
    </location>
</feature>
<evidence type="ECO:0000259" key="3">
    <source>
        <dbReference type="Pfam" id="PF01408"/>
    </source>
</evidence>
<name>A0A1Q2CH86_9ACTN</name>
<dbReference type="Pfam" id="PF22725">
    <property type="entry name" value="GFO_IDH_MocA_C3"/>
    <property type="match status" value="1"/>
</dbReference>
<evidence type="ECO:0000256" key="2">
    <source>
        <dbReference type="ARBA" id="ARBA00023002"/>
    </source>
</evidence>
<dbReference type="Proteomes" id="UP000188324">
    <property type="component" value="Chromosome"/>
</dbReference>
<keyword evidence="2" id="KW-0560">Oxidoreductase</keyword>
<dbReference type="STRING" id="1610493.RPIT_12200"/>
<organism evidence="5 6">
    <name type="scientific">Tessaracoccus flavus</name>
    <dbReference type="NCBI Taxonomy" id="1610493"/>
    <lineage>
        <taxon>Bacteria</taxon>
        <taxon>Bacillati</taxon>
        <taxon>Actinomycetota</taxon>
        <taxon>Actinomycetes</taxon>
        <taxon>Propionibacteriales</taxon>
        <taxon>Propionibacteriaceae</taxon>
        <taxon>Tessaracoccus</taxon>
    </lineage>
</organism>
<reference evidence="5 6" key="1">
    <citation type="journal article" date="2016" name="Int. J. Syst. Evol. Microbiol.">
        <title>Tessaracoccus flavus sp. nov., isolated from the drainage system of a lindane-producing factory.</title>
        <authorList>
            <person name="Kumari R."/>
            <person name="Singh P."/>
            <person name="Schumann P."/>
            <person name="Lal R."/>
        </authorList>
    </citation>
    <scope>NUCLEOTIDE SEQUENCE [LARGE SCALE GENOMIC DNA]</scope>
    <source>
        <strain evidence="5 6">RP1T</strain>
    </source>
</reference>